<evidence type="ECO:0000256" key="4">
    <source>
        <dbReference type="ARBA" id="ARBA00023015"/>
    </source>
</evidence>
<keyword evidence="3" id="KW-0862">Zinc</keyword>
<dbReference type="EMBL" id="VIIS01001535">
    <property type="protein sequence ID" value="KAF0296789.1"/>
    <property type="molecule type" value="Genomic_DNA"/>
</dbReference>
<dbReference type="GO" id="GO:0000978">
    <property type="term" value="F:RNA polymerase II cis-regulatory region sequence-specific DNA binding"/>
    <property type="evidence" value="ECO:0007669"/>
    <property type="project" value="TreeGrafter"/>
</dbReference>
<dbReference type="Gene3D" id="3.30.50.10">
    <property type="entry name" value="Erythroid Transcription Factor GATA-1, subunit A"/>
    <property type="match status" value="1"/>
</dbReference>
<comment type="caution">
    <text evidence="10">The sequence shown here is derived from an EMBL/GenBank/DDBJ whole genome shotgun (WGS) entry which is preliminary data.</text>
</comment>
<keyword evidence="8" id="KW-0539">Nucleus</keyword>
<evidence type="ECO:0000313" key="11">
    <source>
        <dbReference type="Proteomes" id="UP000440578"/>
    </source>
</evidence>
<dbReference type="PRINTS" id="PR00047">
    <property type="entry name" value="STROIDFINGER"/>
</dbReference>
<dbReference type="GO" id="GO:0045944">
    <property type="term" value="P:positive regulation of transcription by RNA polymerase II"/>
    <property type="evidence" value="ECO:0007669"/>
    <property type="project" value="TreeGrafter"/>
</dbReference>
<evidence type="ECO:0000256" key="2">
    <source>
        <dbReference type="ARBA" id="ARBA00022771"/>
    </source>
</evidence>
<evidence type="ECO:0000313" key="10">
    <source>
        <dbReference type="EMBL" id="KAF0296789.1"/>
    </source>
</evidence>
<reference evidence="10 11" key="1">
    <citation type="submission" date="2019-07" db="EMBL/GenBank/DDBJ databases">
        <title>Draft genome assembly of a fouling barnacle, Amphibalanus amphitrite (Darwin, 1854): The first reference genome for Thecostraca.</title>
        <authorList>
            <person name="Kim W."/>
        </authorList>
    </citation>
    <scope>NUCLEOTIDE SEQUENCE [LARGE SCALE GENOMIC DNA]</scope>
    <source>
        <strain evidence="10">SNU_AA5</strain>
        <tissue evidence="10">Soma without cirri and trophi</tissue>
    </source>
</reference>
<sequence length="99" mass="11250">MVVDQQAASVQYSQAVKHGGVVKICGVCSDRAKSLHFGGMACDSCKAFFRRSVQNEAYKHFRCSYEGRCSITITSRKCCQYCRVRYIGRRMAEPRHECL</sequence>
<evidence type="ECO:0000256" key="3">
    <source>
        <dbReference type="ARBA" id="ARBA00022833"/>
    </source>
</evidence>
<dbReference type="Proteomes" id="UP000440578">
    <property type="component" value="Unassembled WGS sequence"/>
</dbReference>
<dbReference type="GO" id="GO:0030154">
    <property type="term" value="P:cell differentiation"/>
    <property type="evidence" value="ECO:0007669"/>
    <property type="project" value="TreeGrafter"/>
</dbReference>
<dbReference type="GO" id="GO:0000122">
    <property type="term" value="P:negative regulation of transcription by RNA polymerase II"/>
    <property type="evidence" value="ECO:0007669"/>
    <property type="project" value="TreeGrafter"/>
</dbReference>
<evidence type="ECO:0000256" key="1">
    <source>
        <dbReference type="ARBA" id="ARBA00022723"/>
    </source>
</evidence>
<organism evidence="10 11">
    <name type="scientific">Amphibalanus amphitrite</name>
    <name type="common">Striped barnacle</name>
    <name type="synonym">Balanus amphitrite</name>
    <dbReference type="NCBI Taxonomy" id="1232801"/>
    <lineage>
        <taxon>Eukaryota</taxon>
        <taxon>Metazoa</taxon>
        <taxon>Ecdysozoa</taxon>
        <taxon>Arthropoda</taxon>
        <taxon>Crustacea</taxon>
        <taxon>Multicrustacea</taxon>
        <taxon>Cirripedia</taxon>
        <taxon>Thoracica</taxon>
        <taxon>Thoracicalcarea</taxon>
        <taxon>Balanomorpha</taxon>
        <taxon>Balanoidea</taxon>
        <taxon>Balanidae</taxon>
        <taxon>Amphibalaninae</taxon>
        <taxon>Amphibalanus</taxon>
    </lineage>
</organism>
<dbReference type="SMART" id="SM00399">
    <property type="entry name" value="ZnF_C4"/>
    <property type="match status" value="1"/>
</dbReference>
<dbReference type="InterPro" id="IPR001628">
    <property type="entry name" value="Znf_hrmn_rcpt"/>
</dbReference>
<evidence type="ECO:0000256" key="7">
    <source>
        <dbReference type="ARBA" id="ARBA00023170"/>
    </source>
</evidence>
<dbReference type="SUPFAM" id="SSF57716">
    <property type="entry name" value="Glucocorticoid receptor-like (DNA-binding domain)"/>
    <property type="match status" value="1"/>
</dbReference>
<accession>A0A6A4VV30</accession>
<dbReference type="PROSITE" id="PS51030">
    <property type="entry name" value="NUCLEAR_REC_DBD_2"/>
    <property type="match status" value="1"/>
</dbReference>
<dbReference type="OrthoDB" id="6159439at2759"/>
<name>A0A6A4VV30_AMPAM</name>
<keyword evidence="4" id="KW-0805">Transcription regulation</keyword>
<dbReference type="GO" id="GO:0008270">
    <property type="term" value="F:zinc ion binding"/>
    <property type="evidence" value="ECO:0007669"/>
    <property type="project" value="UniProtKB-KW"/>
</dbReference>
<protein>
    <submittedName>
        <fullName evidence="10">Vitamin D3 receptor</fullName>
    </submittedName>
</protein>
<gene>
    <name evidence="10" type="primary">Vdr_1</name>
    <name evidence="10" type="ORF">FJT64_005808</name>
</gene>
<evidence type="ECO:0000256" key="8">
    <source>
        <dbReference type="ARBA" id="ARBA00023242"/>
    </source>
</evidence>
<evidence type="ECO:0000256" key="5">
    <source>
        <dbReference type="ARBA" id="ARBA00023125"/>
    </source>
</evidence>
<dbReference type="InterPro" id="IPR050234">
    <property type="entry name" value="Nuclear_hormone_rcpt_NR1"/>
</dbReference>
<keyword evidence="2" id="KW-0863">Zinc-finger</keyword>
<evidence type="ECO:0000259" key="9">
    <source>
        <dbReference type="PROSITE" id="PS51030"/>
    </source>
</evidence>
<keyword evidence="1" id="KW-0479">Metal-binding</keyword>
<feature type="domain" description="Nuclear receptor" evidence="9">
    <location>
        <begin position="22"/>
        <end position="85"/>
    </location>
</feature>
<evidence type="ECO:0000256" key="6">
    <source>
        <dbReference type="ARBA" id="ARBA00023163"/>
    </source>
</evidence>
<keyword evidence="5" id="KW-0238">DNA-binding</keyword>
<dbReference type="GO" id="GO:0004879">
    <property type="term" value="F:nuclear receptor activity"/>
    <property type="evidence" value="ECO:0007669"/>
    <property type="project" value="TreeGrafter"/>
</dbReference>
<dbReference type="PANTHER" id="PTHR24082">
    <property type="entry name" value="NUCLEAR HORMONE RECEPTOR"/>
    <property type="match status" value="1"/>
</dbReference>
<keyword evidence="6" id="KW-0804">Transcription</keyword>
<dbReference type="InterPro" id="IPR013088">
    <property type="entry name" value="Znf_NHR/GATA"/>
</dbReference>
<dbReference type="AlphaFoldDB" id="A0A6A4VV30"/>
<keyword evidence="7 10" id="KW-0675">Receptor</keyword>
<dbReference type="Pfam" id="PF00105">
    <property type="entry name" value="zf-C4"/>
    <property type="match status" value="1"/>
</dbReference>
<dbReference type="PROSITE" id="PS00031">
    <property type="entry name" value="NUCLEAR_REC_DBD_1"/>
    <property type="match status" value="1"/>
</dbReference>
<dbReference type="PANTHER" id="PTHR24082:SF482">
    <property type="entry name" value="NUCLEAR RECEPTOR"/>
    <property type="match status" value="1"/>
</dbReference>
<proteinExistence type="predicted"/>
<keyword evidence="11" id="KW-1185">Reference proteome</keyword>